<dbReference type="InterPro" id="IPR006120">
    <property type="entry name" value="Resolvase_HTH_dom"/>
</dbReference>
<dbReference type="GO" id="GO:0003677">
    <property type="term" value="F:DNA binding"/>
    <property type="evidence" value="ECO:0007669"/>
    <property type="project" value="UniProtKB-KW"/>
</dbReference>
<feature type="active site" description="O-(5'-phospho-DNA)-serine intermediate" evidence="6 7">
    <location>
        <position position="22"/>
    </location>
</feature>
<evidence type="ECO:0000256" key="5">
    <source>
        <dbReference type="ARBA" id="ARBA00023172"/>
    </source>
</evidence>
<dbReference type="Gene3D" id="1.10.10.60">
    <property type="entry name" value="Homeodomain-like"/>
    <property type="match status" value="1"/>
</dbReference>
<reference evidence="9 10" key="1">
    <citation type="submission" date="2018-07" db="EMBL/GenBank/DDBJ databases">
        <title>Genomic Encyclopedia of Type Strains, Phase IV (KMG-IV): sequencing the most valuable type-strain genomes for metagenomic binning, comparative biology and taxonomic classification.</title>
        <authorList>
            <person name="Goeker M."/>
        </authorList>
    </citation>
    <scope>NUCLEOTIDE SEQUENCE [LARGE SCALE GENOMIC DNA]</scope>
    <source>
        <strain evidence="9 10">DSM 25528</strain>
    </source>
</reference>
<organism evidence="9 10">
    <name type="scientific">Ciceribacter lividus</name>
    <dbReference type="NCBI Taxonomy" id="1197950"/>
    <lineage>
        <taxon>Bacteria</taxon>
        <taxon>Pseudomonadati</taxon>
        <taxon>Pseudomonadota</taxon>
        <taxon>Alphaproteobacteria</taxon>
        <taxon>Hyphomicrobiales</taxon>
        <taxon>Rhizobiaceae</taxon>
        <taxon>Ciceribacter</taxon>
    </lineage>
</organism>
<dbReference type="Gene3D" id="3.40.50.1390">
    <property type="entry name" value="Resolvase, N-terminal catalytic domain"/>
    <property type="match status" value="1"/>
</dbReference>
<keyword evidence="2" id="KW-0229">DNA integration</keyword>
<dbReference type="InterPro" id="IPR009057">
    <property type="entry name" value="Homeodomain-like_sf"/>
</dbReference>
<evidence type="ECO:0000313" key="10">
    <source>
        <dbReference type="Proteomes" id="UP000252582"/>
    </source>
</evidence>
<dbReference type="CDD" id="cd03768">
    <property type="entry name" value="SR_ResInv"/>
    <property type="match status" value="1"/>
</dbReference>
<comment type="similarity">
    <text evidence="1">Belongs to the site-specific recombinase resolvase family.</text>
</comment>
<keyword evidence="3" id="KW-0230">DNA invertase</keyword>
<evidence type="ECO:0000256" key="6">
    <source>
        <dbReference type="PIRSR" id="PIRSR606118-50"/>
    </source>
</evidence>
<dbReference type="EMBL" id="QPIX01000001">
    <property type="protein sequence ID" value="RCW28083.1"/>
    <property type="molecule type" value="Genomic_DNA"/>
</dbReference>
<proteinExistence type="inferred from homology"/>
<dbReference type="Pfam" id="PF02796">
    <property type="entry name" value="HTH_7"/>
    <property type="match status" value="1"/>
</dbReference>
<feature type="domain" description="Resolvase/invertase-type recombinase catalytic" evidence="8">
    <location>
        <begin position="14"/>
        <end position="148"/>
    </location>
</feature>
<comment type="caution">
    <text evidence="9">The sequence shown here is derived from an EMBL/GenBank/DDBJ whole genome shotgun (WGS) entry which is preliminary data.</text>
</comment>
<evidence type="ECO:0000256" key="3">
    <source>
        <dbReference type="ARBA" id="ARBA00023100"/>
    </source>
</evidence>
<dbReference type="GO" id="GO:0015074">
    <property type="term" value="P:DNA integration"/>
    <property type="evidence" value="ECO:0007669"/>
    <property type="project" value="UniProtKB-KW"/>
</dbReference>
<sequence length="214" mass="23011">MPAGDLETDALSTMRIGYARVSTSDQNIDLQLQALSEAGCDHVFTDQGHSGASRNRPGLVQSMRRLKPGDTLVIWRLDRLGRSLSHLIEVVSELGRRNIGLYSITEAINTASAGGILIFHIMGALAEFERTLISERTKAGMSAARARGRQIGRPVKLRPDSVADAMQAIGAGELSATDAARELGVSRATLYRAMGRKRRKGECGALDLLGEVLA</sequence>
<dbReference type="InterPro" id="IPR006119">
    <property type="entry name" value="Resolv_N"/>
</dbReference>
<evidence type="ECO:0000256" key="1">
    <source>
        <dbReference type="ARBA" id="ARBA00009913"/>
    </source>
</evidence>
<protein>
    <submittedName>
        <fullName evidence="9">DNA invertase Pin-like site-specific DNA recombinase</fullName>
    </submittedName>
</protein>
<dbReference type="PROSITE" id="PS51736">
    <property type="entry name" value="RECOMBINASES_3"/>
    <property type="match status" value="1"/>
</dbReference>
<dbReference type="GO" id="GO:0000150">
    <property type="term" value="F:DNA strand exchange activity"/>
    <property type="evidence" value="ECO:0007669"/>
    <property type="project" value="UniProtKB-KW"/>
</dbReference>
<dbReference type="PANTHER" id="PTHR30461">
    <property type="entry name" value="DNA-INVERTASE FROM LAMBDOID PROPHAGE"/>
    <property type="match status" value="1"/>
</dbReference>
<dbReference type="InterPro" id="IPR006118">
    <property type="entry name" value="Recombinase_CS"/>
</dbReference>
<dbReference type="PANTHER" id="PTHR30461:SF2">
    <property type="entry name" value="SERINE RECOMBINASE PINE-RELATED"/>
    <property type="match status" value="1"/>
</dbReference>
<dbReference type="PROSITE" id="PS00397">
    <property type="entry name" value="RECOMBINASES_1"/>
    <property type="match status" value="1"/>
</dbReference>
<dbReference type="CDD" id="cd00569">
    <property type="entry name" value="HTH_Hin_like"/>
    <property type="match status" value="1"/>
</dbReference>
<gene>
    <name evidence="9" type="ORF">DFR48_10191</name>
</gene>
<dbReference type="Proteomes" id="UP000252582">
    <property type="component" value="Unassembled WGS sequence"/>
</dbReference>
<keyword evidence="4" id="KW-0238">DNA-binding</keyword>
<dbReference type="AlphaFoldDB" id="A0A6I7HSE9"/>
<dbReference type="InterPro" id="IPR036162">
    <property type="entry name" value="Resolvase-like_N_sf"/>
</dbReference>
<evidence type="ECO:0000256" key="4">
    <source>
        <dbReference type="ARBA" id="ARBA00023125"/>
    </source>
</evidence>
<evidence type="ECO:0000313" key="9">
    <source>
        <dbReference type="EMBL" id="RCW28083.1"/>
    </source>
</evidence>
<accession>A0A6I7HSE9</accession>
<name>A0A6I7HSE9_9HYPH</name>
<evidence type="ECO:0000259" key="8">
    <source>
        <dbReference type="PROSITE" id="PS51736"/>
    </source>
</evidence>
<dbReference type="Pfam" id="PF00239">
    <property type="entry name" value="Resolvase"/>
    <property type="match status" value="1"/>
</dbReference>
<dbReference type="InterPro" id="IPR050639">
    <property type="entry name" value="SSR_resolvase"/>
</dbReference>
<keyword evidence="10" id="KW-1185">Reference proteome</keyword>
<dbReference type="PROSITE" id="PS00398">
    <property type="entry name" value="RECOMBINASES_2"/>
    <property type="match status" value="1"/>
</dbReference>
<dbReference type="SUPFAM" id="SSF53041">
    <property type="entry name" value="Resolvase-like"/>
    <property type="match status" value="1"/>
</dbReference>
<dbReference type="SUPFAM" id="SSF46689">
    <property type="entry name" value="Homeodomain-like"/>
    <property type="match status" value="1"/>
</dbReference>
<dbReference type="SMART" id="SM00857">
    <property type="entry name" value="Resolvase"/>
    <property type="match status" value="1"/>
</dbReference>
<evidence type="ECO:0000256" key="7">
    <source>
        <dbReference type="PROSITE-ProRule" id="PRU10137"/>
    </source>
</evidence>
<keyword evidence="5" id="KW-0233">DNA recombination</keyword>
<dbReference type="FunFam" id="3.40.50.1390:FF:000001">
    <property type="entry name" value="DNA recombinase"/>
    <property type="match status" value="1"/>
</dbReference>
<evidence type="ECO:0000256" key="2">
    <source>
        <dbReference type="ARBA" id="ARBA00022908"/>
    </source>
</evidence>